<dbReference type="EMBL" id="JAODUP010000064">
    <property type="protein sequence ID" value="KAK2164399.1"/>
    <property type="molecule type" value="Genomic_DNA"/>
</dbReference>
<dbReference type="AlphaFoldDB" id="A0AAD9K423"/>
<evidence type="ECO:0000256" key="4">
    <source>
        <dbReference type="SAM" id="MobiDB-lite"/>
    </source>
</evidence>
<feature type="region of interest" description="Disordered" evidence="4">
    <location>
        <begin position="265"/>
        <end position="338"/>
    </location>
</feature>
<accession>A0AAD9K423</accession>
<evidence type="ECO:0000313" key="6">
    <source>
        <dbReference type="EMBL" id="KAK2164399.1"/>
    </source>
</evidence>
<keyword evidence="2" id="KW-0963">Cytoplasm</keyword>
<protein>
    <recommendedName>
        <fullName evidence="5">ALMS motif domain-containing protein</fullName>
    </recommendedName>
</protein>
<dbReference type="Pfam" id="PF15309">
    <property type="entry name" value="ALMS_motif"/>
    <property type="match status" value="1"/>
</dbReference>
<comment type="subcellular location">
    <subcellularLocation>
        <location evidence="1">Cytoplasm</location>
        <location evidence="1">Cytoskeleton</location>
        <location evidence="1">Microtubule organizing center</location>
        <location evidence="1">Centrosome</location>
    </subcellularLocation>
</comment>
<proteinExistence type="predicted"/>
<sequence length="456" mass="51497">MADDISRRIEESLAQHRQLVEQTRRIMEERNADTEHQSGDNQFAAQEEEQHLTFGNLKEQTGILGEPDLTLVSLDSTLAQETEDNRNGNNSSPFTSVSVMTTSGSAPADSTSLISTSCPLTTTPTSTTQSSGYMNVMFRDPTTGSQVQESLGRSDGDVESEIVHESDANVPNAPASELHGTTPHQHGIGARPKQVKFEITGESSESGRCRTVEQQCDDTMDSSHQDSDFISINVQHIDGSSTDEYEGLSLREAFMKKKRDFIEASEKRKKKAEEKAKRSAAKCQQQQQQQHSSLGKTLASWKKSRKLNNQPAAKRRDPTTVVERTSEQRKKDEREMKARTSRLYGRLEEVKQRKLEEERKRQYAENREKAKAFYQYISKSTRLNERDKEVTAVIFDKSRSECSVHTKVCQIGRRVGTLFHKRRSHLGLHRDFVADCLRPDFMTVDAGCVSNMRTIT</sequence>
<keyword evidence="7" id="KW-1185">Reference proteome</keyword>
<evidence type="ECO:0000256" key="2">
    <source>
        <dbReference type="ARBA" id="ARBA00022490"/>
    </source>
</evidence>
<dbReference type="GO" id="GO:0005813">
    <property type="term" value="C:centrosome"/>
    <property type="evidence" value="ECO:0007669"/>
    <property type="project" value="UniProtKB-SubCell"/>
</dbReference>
<dbReference type="PANTHER" id="PTHR21553">
    <property type="entry name" value="ALMS1-RELATED"/>
    <property type="match status" value="1"/>
</dbReference>
<feature type="compositionally biased region" description="Basic and acidic residues" evidence="4">
    <location>
        <begin position="314"/>
        <end position="338"/>
    </location>
</feature>
<feature type="compositionally biased region" description="Polar residues" evidence="4">
    <location>
        <begin position="87"/>
        <end position="109"/>
    </location>
</feature>
<feature type="compositionally biased region" description="Basic and acidic residues" evidence="4">
    <location>
        <begin position="27"/>
        <end position="38"/>
    </location>
</feature>
<dbReference type="PANTHER" id="PTHR21553:SF26">
    <property type="entry name" value="ALMS MOTIF DOMAIN-CONTAINING PROTEIN"/>
    <property type="match status" value="1"/>
</dbReference>
<feature type="compositionally biased region" description="Low complexity" evidence="4">
    <location>
        <begin position="110"/>
        <end position="131"/>
    </location>
</feature>
<feature type="region of interest" description="Disordered" evidence="4">
    <location>
        <begin position="81"/>
        <end position="133"/>
    </location>
</feature>
<feature type="compositionally biased region" description="Basic and acidic residues" evidence="4">
    <location>
        <begin position="265"/>
        <end position="277"/>
    </location>
</feature>
<feature type="compositionally biased region" description="Low complexity" evidence="4">
    <location>
        <begin position="281"/>
        <end position="290"/>
    </location>
</feature>
<feature type="region of interest" description="Disordered" evidence="4">
    <location>
        <begin position="27"/>
        <end position="53"/>
    </location>
</feature>
<name>A0AAD9K423_9ANNE</name>
<dbReference type="GO" id="GO:0046599">
    <property type="term" value="P:regulation of centriole replication"/>
    <property type="evidence" value="ECO:0007669"/>
    <property type="project" value="TreeGrafter"/>
</dbReference>
<comment type="caution">
    <text evidence="6">The sequence shown here is derived from an EMBL/GenBank/DDBJ whole genome shotgun (WGS) entry which is preliminary data.</text>
</comment>
<dbReference type="GO" id="GO:0005829">
    <property type="term" value="C:cytosol"/>
    <property type="evidence" value="ECO:0007669"/>
    <property type="project" value="TreeGrafter"/>
</dbReference>
<evidence type="ECO:0000313" key="7">
    <source>
        <dbReference type="Proteomes" id="UP001208570"/>
    </source>
</evidence>
<evidence type="ECO:0000256" key="1">
    <source>
        <dbReference type="ARBA" id="ARBA00004300"/>
    </source>
</evidence>
<evidence type="ECO:0000256" key="3">
    <source>
        <dbReference type="ARBA" id="ARBA00023212"/>
    </source>
</evidence>
<dbReference type="GO" id="GO:0005814">
    <property type="term" value="C:centriole"/>
    <property type="evidence" value="ECO:0007669"/>
    <property type="project" value="TreeGrafter"/>
</dbReference>
<feature type="domain" description="ALMS motif" evidence="5">
    <location>
        <begin position="247"/>
        <end position="377"/>
    </location>
</feature>
<evidence type="ECO:0000259" key="5">
    <source>
        <dbReference type="Pfam" id="PF15309"/>
    </source>
</evidence>
<organism evidence="6 7">
    <name type="scientific">Paralvinella palmiformis</name>
    <dbReference type="NCBI Taxonomy" id="53620"/>
    <lineage>
        <taxon>Eukaryota</taxon>
        <taxon>Metazoa</taxon>
        <taxon>Spiralia</taxon>
        <taxon>Lophotrochozoa</taxon>
        <taxon>Annelida</taxon>
        <taxon>Polychaeta</taxon>
        <taxon>Sedentaria</taxon>
        <taxon>Canalipalpata</taxon>
        <taxon>Terebellida</taxon>
        <taxon>Terebelliformia</taxon>
        <taxon>Alvinellidae</taxon>
        <taxon>Paralvinella</taxon>
    </lineage>
</organism>
<keyword evidence="3" id="KW-0206">Cytoskeleton</keyword>
<reference evidence="6" key="1">
    <citation type="journal article" date="2023" name="Mol. Biol. Evol.">
        <title>Third-Generation Sequencing Reveals the Adaptive Role of the Epigenome in Three Deep-Sea Polychaetes.</title>
        <authorList>
            <person name="Perez M."/>
            <person name="Aroh O."/>
            <person name="Sun Y."/>
            <person name="Lan Y."/>
            <person name="Juniper S.K."/>
            <person name="Young C.R."/>
            <person name="Angers B."/>
            <person name="Qian P.Y."/>
        </authorList>
    </citation>
    <scope>NUCLEOTIDE SEQUENCE</scope>
    <source>
        <strain evidence="6">P08H-3</strain>
    </source>
</reference>
<dbReference type="InterPro" id="IPR029299">
    <property type="entry name" value="ALMS_motif"/>
</dbReference>
<dbReference type="Proteomes" id="UP001208570">
    <property type="component" value="Unassembled WGS sequence"/>
</dbReference>
<gene>
    <name evidence="6" type="ORF">LSH36_64g02028</name>
</gene>